<reference evidence="13 14" key="1">
    <citation type="submission" date="2018-08" db="EMBL/GenBank/DDBJ databases">
        <title>Sequencing the genomes of 1000 actinobacteria strains.</title>
        <authorList>
            <person name="Klenk H.-P."/>
        </authorList>
    </citation>
    <scope>NUCLEOTIDE SEQUENCE [LARGE SCALE GENOMIC DNA]</scope>
    <source>
        <strain evidence="13 14">DSM 22967</strain>
    </source>
</reference>
<sequence>MQTEAGTPLSPSTRPSGVTRRGSIGVLVLVAVIGYALDQSTKAWAVSALTPGEPKELVGSLLRLRLTFNPGAAFSIATNATWVLTIIATAVIAFTIFSARKLRSRAWALGLGLLIGGALGNLTDRFLREPSFAKGHVVDFLELPHWPIFNVADICVVSAACLIALLSIRGIGLDGSRLESSGTNAESTADMKTDAKNEADTDE</sequence>
<evidence type="ECO:0000256" key="6">
    <source>
        <dbReference type="ARBA" id="ARBA00022801"/>
    </source>
</evidence>
<gene>
    <name evidence="9" type="primary">lspA</name>
    <name evidence="13" type="ORF">DFJ65_2566</name>
</gene>
<feature type="transmembrane region" description="Helical" evidence="9">
    <location>
        <begin position="72"/>
        <end position="94"/>
    </location>
</feature>
<keyword evidence="14" id="KW-1185">Reference proteome</keyword>
<evidence type="ECO:0000256" key="11">
    <source>
        <dbReference type="RuleBase" id="RU004181"/>
    </source>
</evidence>
<comment type="caution">
    <text evidence="13">The sequence shown here is derived from an EMBL/GenBank/DDBJ whole genome shotgun (WGS) entry which is preliminary data.</text>
</comment>
<keyword evidence="2 9" id="KW-1003">Cell membrane</keyword>
<comment type="catalytic activity">
    <reaction evidence="9 10">
        <text>Release of signal peptides from bacterial membrane prolipoproteins. Hydrolyzes -Xaa-Yaa-Zaa-|-(S,diacylglyceryl)Cys-, in which Xaa is hydrophobic (preferably Leu), and Yaa (Ala or Ser) and Zaa (Gly or Ala) have small, neutral side chains.</text>
        <dbReference type="EC" id="3.4.23.36"/>
    </reaction>
</comment>
<proteinExistence type="inferred from homology"/>
<feature type="region of interest" description="Disordered" evidence="12">
    <location>
        <begin position="178"/>
        <end position="203"/>
    </location>
</feature>
<comment type="function">
    <text evidence="9 10">This protein specifically catalyzes the removal of signal peptides from prolipoproteins.</text>
</comment>
<keyword evidence="4 9" id="KW-0812">Transmembrane</keyword>
<dbReference type="PRINTS" id="PR00781">
    <property type="entry name" value="LIPOSIGPTASE"/>
</dbReference>
<organism evidence="13 14">
    <name type="scientific">Calidifontibacter indicus</name>
    <dbReference type="NCBI Taxonomy" id="419650"/>
    <lineage>
        <taxon>Bacteria</taxon>
        <taxon>Bacillati</taxon>
        <taxon>Actinomycetota</taxon>
        <taxon>Actinomycetes</taxon>
        <taxon>Micrococcales</taxon>
        <taxon>Dermacoccaceae</taxon>
        <taxon>Calidifontibacter</taxon>
    </lineage>
</organism>
<evidence type="ECO:0000256" key="7">
    <source>
        <dbReference type="ARBA" id="ARBA00022989"/>
    </source>
</evidence>
<evidence type="ECO:0000256" key="9">
    <source>
        <dbReference type="HAMAP-Rule" id="MF_00161"/>
    </source>
</evidence>
<evidence type="ECO:0000256" key="4">
    <source>
        <dbReference type="ARBA" id="ARBA00022692"/>
    </source>
</evidence>
<keyword evidence="6 9" id="KW-0378">Hydrolase</keyword>
<keyword evidence="5 9" id="KW-0064">Aspartyl protease</keyword>
<feature type="transmembrane region" description="Helical" evidence="9">
    <location>
        <begin position="147"/>
        <end position="168"/>
    </location>
</feature>
<evidence type="ECO:0000256" key="12">
    <source>
        <dbReference type="SAM" id="MobiDB-lite"/>
    </source>
</evidence>
<protein>
    <recommendedName>
        <fullName evidence="9">Lipoprotein signal peptidase</fullName>
        <ecNumber evidence="9">3.4.23.36</ecNumber>
    </recommendedName>
    <alternativeName>
        <fullName evidence="9">Prolipoprotein signal peptidase</fullName>
    </alternativeName>
    <alternativeName>
        <fullName evidence="9">Signal peptidase II</fullName>
        <shortName evidence="9">SPase II</shortName>
    </alternativeName>
</protein>
<dbReference type="HAMAP" id="MF_00161">
    <property type="entry name" value="LspA"/>
    <property type="match status" value="1"/>
</dbReference>
<name>A0A3D9UQA5_9MICO</name>
<dbReference type="OrthoDB" id="4308908at2"/>
<dbReference type="Proteomes" id="UP000256253">
    <property type="component" value="Unassembled WGS sequence"/>
</dbReference>
<dbReference type="GO" id="GO:0004190">
    <property type="term" value="F:aspartic-type endopeptidase activity"/>
    <property type="evidence" value="ECO:0007669"/>
    <property type="project" value="UniProtKB-UniRule"/>
</dbReference>
<evidence type="ECO:0000256" key="8">
    <source>
        <dbReference type="ARBA" id="ARBA00023136"/>
    </source>
</evidence>
<comment type="subcellular location">
    <subcellularLocation>
        <location evidence="9">Cell membrane</location>
        <topology evidence="9">Multi-pass membrane protein</topology>
    </subcellularLocation>
</comment>
<dbReference type="AlphaFoldDB" id="A0A3D9UQA5"/>
<dbReference type="GO" id="GO:0006508">
    <property type="term" value="P:proteolysis"/>
    <property type="evidence" value="ECO:0007669"/>
    <property type="project" value="UniProtKB-KW"/>
</dbReference>
<feature type="transmembrane region" description="Helical" evidence="9">
    <location>
        <begin position="106"/>
        <end position="127"/>
    </location>
</feature>
<dbReference type="EMBL" id="QTUA01000001">
    <property type="protein sequence ID" value="REF31497.1"/>
    <property type="molecule type" value="Genomic_DNA"/>
</dbReference>
<dbReference type="NCBIfam" id="TIGR00077">
    <property type="entry name" value="lspA"/>
    <property type="match status" value="1"/>
</dbReference>
<evidence type="ECO:0000256" key="1">
    <source>
        <dbReference type="ARBA" id="ARBA00006139"/>
    </source>
</evidence>
<dbReference type="GO" id="GO:0005886">
    <property type="term" value="C:plasma membrane"/>
    <property type="evidence" value="ECO:0007669"/>
    <property type="project" value="UniProtKB-SubCell"/>
</dbReference>
<evidence type="ECO:0000256" key="10">
    <source>
        <dbReference type="RuleBase" id="RU000594"/>
    </source>
</evidence>
<evidence type="ECO:0000256" key="3">
    <source>
        <dbReference type="ARBA" id="ARBA00022670"/>
    </source>
</evidence>
<dbReference type="InterPro" id="IPR001872">
    <property type="entry name" value="Peptidase_A8"/>
</dbReference>
<comment type="pathway">
    <text evidence="9">Protein modification; lipoprotein biosynthesis (signal peptide cleavage).</text>
</comment>
<feature type="compositionally biased region" description="Basic and acidic residues" evidence="12">
    <location>
        <begin position="189"/>
        <end position="203"/>
    </location>
</feature>
<evidence type="ECO:0000313" key="13">
    <source>
        <dbReference type="EMBL" id="REF31497.1"/>
    </source>
</evidence>
<keyword evidence="8 9" id="KW-0472">Membrane</keyword>
<feature type="active site" evidence="9">
    <location>
        <position position="153"/>
    </location>
</feature>
<dbReference type="EC" id="3.4.23.36" evidence="9"/>
<dbReference type="Pfam" id="PF01252">
    <property type="entry name" value="Peptidase_A8"/>
    <property type="match status" value="1"/>
</dbReference>
<accession>A0A3D9UQA5</accession>
<dbReference type="PROSITE" id="PS00855">
    <property type="entry name" value="SPASE_II"/>
    <property type="match status" value="1"/>
</dbReference>
<comment type="similarity">
    <text evidence="1 9 11">Belongs to the peptidase A8 family.</text>
</comment>
<keyword evidence="3 9" id="KW-0645">Protease</keyword>
<dbReference type="PANTHER" id="PTHR33695">
    <property type="entry name" value="LIPOPROTEIN SIGNAL PEPTIDASE"/>
    <property type="match status" value="1"/>
</dbReference>
<feature type="active site" evidence="9">
    <location>
        <position position="139"/>
    </location>
</feature>
<dbReference type="RefSeq" id="WP_115923325.1">
    <property type="nucleotide sequence ID" value="NZ_QTUA01000001.1"/>
</dbReference>
<evidence type="ECO:0000256" key="2">
    <source>
        <dbReference type="ARBA" id="ARBA00022475"/>
    </source>
</evidence>
<evidence type="ECO:0000313" key="14">
    <source>
        <dbReference type="Proteomes" id="UP000256253"/>
    </source>
</evidence>
<keyword evidence="7 9" id="KW-1133">Transmembrane helix</keyword>
<dbReference type="PANTHER" id="PTHR33695:SF1">
    <property type="entry name" value="LIPOPROTEIN SIGNAL PEPTIDASE"/>
    <property type="match status" value="1"/>
</dbReference>
<feature type="compositionally biased region" description="Polar residues" evidence="12">
    <location>
        <begin position="178"/>
        <end position="187"/>
    </location>
</feature>
<dbReference type="UniPathway" id="UPA00665"/>
<evidence type="ECO:0000256" key="5">
    <source>
        <dbReference type="ARBA" id="ARBA00022750"/>
    </source>
</evidence>
<feature type="transmembrane region" description="Helical" evidence="9">
    <location>
        <begin position="21"/>
        <end position="37"/>
    </location>
</feature>